<evidence type="ECO:0000313" key="3">
    <source>
        <dbReference type="EMBL" id="QEF97810.1"/>
    </source>
</evidence>
<feature type="domain" description="UspA" evidence="2">
    <location>
        <begin position="150"/>
        <end position="282"/>
    </location>
</feature>
<dbReference type="PANTHER" id="PTHR46268">
    <property type="entry name" value="STRESS RESPONSE PROTEIN NHAX"/>
    <property type="match status" value="1"/>
</dbReference>
<keyword evidence="4" id="KW-1185">Reference proteome</keyword>
<accession>A0A5B9MCY7</accession>
<dbReference type="PANTHER" id="PTHR46268:SF6">
    <property type="entry name" value="UNIVERSAL STRESS PROTEIN UP12"/>
    <property type="match status" value="1"/>
</dbReference>
<proteinExistence type="inferred from homology"/>
<dbReference type="Gene3D" id="3.40.50.12370">
    <property type="match status" value="1"/>
</dbReference>
<evidence type="ECO:0000259" key="2">
    <source>
        <dbReference type="Pfam" id="PF00582"/>
    </source>
</evidence>
<dbReference type="InterPro" id="IPR006015">
    <property type="entry name" value="Universal_stress_UspA"/>
</dbReference>
<feature type="domain" description="UspA" evidence="2">
    <location>
        <begin position="3"/>
        <end position="138"/>
    </location>
</feature>
<sequence length="284" mass="31220">MNIRHILLMTDFSEIARSAYASAVNVASKLDAMIHLTHFTGVVPSLLPQRDRDQHFENLAQALSSEACTHPSFASVDVTPHLIRKRWTRSRQRALEDELEIDLVVISPTGRTGIPLALLGSFADRVIRHSSKPVLLFRPRGNATTFDPQSVLVPHDFYDPPTAVLPAMGLLSKHFDSRFRFVHVYQPPTSNDDHVRGWIESISHSRGAAMPTVEDRFAKLAHGPLAGLDVTLETCQGIPALQAVQRANDLPADLVLIGKFDGLGGVARHVVREAPCSVLTVPKS</sequence>
<dbReference type="KEGG" id="smam:Mal15_18550"/>
<dbReference type="Pfam" id="PF00582">
    <property type="entry name" value="Usp"/>
    <property type="match status" value="2"/>
</dbReference>
<dbReference type="SUPFAM" id="SSF52402">
    <property type="entry name" value="Adenine nucleotide alpha hydrolases-like"/>
    <property type="match status" value="2"/>
</dbReference>
<dbReference type="Proteomes" id="UP000321353">
    <property type="component" value="Chromosome"/>
</dbReference>
<gene>
    <name evidence="3" type="ORF">Mal15_18550</name>
</gene>
<evidence type="ECO:0000313" key="4">
    <source>
        <dbReference type="Proteomes" id="UP000321353"/>
    </source>
</evidence>
<evidence type="ECO:0000256" key="1">
    <source>
        <dbReference type="ARBA" id="ARBA00008791"/>
    </source>
</evidence>
<dbReference type="PRINTS" id="PR01438">
    <property type="entry name" value="UNVRSLSTRESS"/>
</dbReference>
<comment type="similarity">
    <text evidence="1">Belongs to the universal stress protein A family.</text>
</comment>
<reference evidence="3 4" key="1">
    <citation type="submission" date="2019-02" db="EMBL/GenBank/DDBJ databases">
        <title>Planctomycetal bacteria perform biofilm scaping via a novel small molecule.</title>
        <authorList>
            <person name="Jeske O."/>
            <person name="Boedeker C."/>
            <person name="Wiegand S."/>
            <person name="Breitling P."/>
            <person name="Kallscheuer N."/>
            <person name="Jogler M."/>
            <person name="Rohde M."/>
            <person name="Petersen J."/>
            <person name="Medema M.H."/>
            <person name="Surup F."/>
            <person name="Jogler C."/>
        </authorList>
    </citation>
    <scope>NUCLEOTIDE SEQUENCE [LARGE SCALE GENOMIC DNA]</scope>
    <source>
        <strain evidence="3 4">Mal15</strain>
    </source>
</reference>
<dbReference type="CDD" id="cd00293">
    <property type="entry name" value="USP-like"/>
    <property type="match status" value="2"/>
</dbReference>
<name>A0A5B9MCY7_9BACT</name>
<protein>
    <submittedName>
        <fullName evidence="3">Universal stress protein family protein</fullName>
    </submittedName>
</protein>
<dbReference type="EMBL" id="CP036264">
    <property type="protein sequence ID" value="QEF97810.1"/>
    <property type="molecule type" value="Genomic_DNA"/>
</dbReference>
<dbReference type="InterPro" id="IPR006016">
    <property type="entry name" value="UspA"/>
</dbReference>
<organism evidence="3 4">
    <name type="scientific">Stieleria maiorica</name>
    <dbReference type="NCBI Taxonomy" id="2795974"/>
    <lineage>
        <taxon>Bacteria</taxon>
        <taxon>Pseudomonadati</taxon>
        <taxon>Planctomycetota</taxon>
        <taxon>Planctomycetia</taxon>
        <taxon>Pirellulales</taxon>
        <taxon>Pirellulaceae</taxon>
        <taxon>Stieleria</taxon>
    </lineage>
</organism>
<dbReference type="AlphaFoldDB" id="A0A5B9MCY7"/>